<protein>
    <submittedName>
        <fullName evidence="2">Membrane protein</fullName>
    </submittedName>
</protein>
<feature type="transmembrane region" description="Helical" evidence="1">
    <location>
        <begin position="6"/>
        <end position="27"/>
    </location>
</feature>
<proteinExistence type="predicted"/>
<evidence type="ECO:0000313" key="2">
    <source>
        <dbReference type="EMBL" id="SUX26971.1"/>
    </source>
</evidence>
<name>A0A381EIY3_CAMUP</name>
<dbReference type="AlphaFoldDB" id="A0A381EIY3"/>
<dbReference type="Proteomes" id="UP000254161">
    <property type="component" value="Unassembled WGS sequence"/>
</dbReference>
<keyword evidence="1" id="KW-0472">Membrane</keyword>
<gene>
    <name evidence="2" type="ORF">NCTC12264_01206</name>
</gene>
<reference evidence="2 3" key="1">
    <citation type="submission" date="2018-06" db="EMBL/GenBank/DDBJ databases">
        <authorList>
            <consortium name="Pathogen Informatics"/>
            <person name="Doyle S."/>
        </authorList>
    </citation>
    <scope>NUCLEOTIDE SEQUENCE [LARGE SCALE GENOMIC DNA]</scope>
    <source>
        <strain evidence="2 3">NCTC12264</strain>
    </source>
</reference>
<keyword evidence="1" id="KW-1133">Transmembrane helix</keyword>
<evidence type="ECO:0000313" key="3">
    <source>
        <dbReference type="Proteomes" id="UP000254161"/>
    </source>
</evidence>
<dbReference type="RefSeq" id="WP_115630286.1">
    <property type="nucleotide sequence ID" value="NZ_JANKIR010000001.1"/>
</dbReference>
<accession>A0A381EIY3</accession>
<organism evidence="2 3">
    <name type="scientific">Campylobacter upsaliensis</name>
    <dbReference type="NCBI Taxonomy" id="28080"/>
    <lineage>
        <taxon>Bacteria</taxon>
        <taxon>Pseudomonadati</taxon>
        <taxon>Campylobacterota</taxon>
        <taxon>Epsilonproteobacteria</taxon>
        <taxon>Campylobacterales</taxon>
        <taxon>Campylobacteraceae</taxon>
        <taxon>Campylobacter</taxon>
    </lineage>
</organism>
<evidence type="ECO:0000256" key="1">
    <source>
        <dbReference type="SAM" id="Phobius"/>
    </source>
</evidence>
<sequence length="148" mass="16308">MSHITLIVLCAAGVLLLIFALITFLILGGKEKTSKKIEKAVVFKKKFSTDLEAMIVKAADTSLSDSELKELATLFIATHKLGSKTSKDLDEATKKKLEFVSSFASNTNASATNVSFLNRELKKLSNSYKKEIDAYEQMGLAKRKIKES</sequence>
<dbReference type="EMBL" id="UFUZ01000001">
    <property type="protein sequence ID" value="SUX26971.1"/>
    <property type="molecule type" value="Genomic_DNA"/>
</dbReference>
<keyword evidence="1" id="KW-0812">Transmembrane</keyword>